<keyword evidence="3" id="KW-1185">Reference proteome</keyword>
<dbReference type="Proteomes" id="UP000613840">
    <property type="component" value="Unassembled WGS sequence"/>
</dbReference>
<reference evidence="2" key="2">
    <citation type="submission" date="2020-09" db="EMBL/GenBank/DDBJ databases">
        <authorList>
            <person name="Sun Q."/>
            <person name="Zhou Y."/>
        </authorList>
    </citation>
    <scope>NUCLEOTIDE SEQUENCE</scope>
    <source>
        <strain evidence="2">CGMCC 4.7306</strain>
    </source>
</reference>
<protein>
    <submittedName>
        <fullName evidence="2">Uncharacterized protein</fullName>
    </submittedName>
</protein>
<comment type="caution">
    <text evidence="2">The sequence shown here is derived from an EMBL/GenBank/DDBJ whole genome shotgun (WGS) entry which is preliminary data.</text>
</comment>
<evidence type="ECO:0000313" key="2">
    <source>
        <dbReference type="EMBL" id="GGL46801.1"/>
    </source>
</evidence>
<proteinExistence type="predicted"/>
<accession>A0A917S0E7</accession>
<sequence length="208" mass="23611">MSKYRVIVHPDFRPQFQEFRRLAPSGSRPVAARAAMSAMRAVRDGQEANFRGERLGFDRTHYDLRDCAEIKVELVREYAKSGRRLGPSHRLIYREFEPVEGDQRPIRQIIAFEHRKNGKPFKVAAERLGRDKGVADPRLVGLPTTRPAVGQHKDPNRPISPHRMPLPPDLAAVLSTTQKTLPTRARGRPVGAVTRTADPPIRHPVRDR</sequence>
<dbReference type="AlphaFoldDB" id="A0A917S0E7"/>
<gene>
    <name evidence="2" type="ORF">GCM10011575_00840</name>
</gene>
<evidence type="ECO:0000313" key="3">
    <source>
        <dbReference type="Proteomes" id="UP000613840"/>
    </source>
</evidence>
<evidence type="ECO:0000256" key="1">
    <source>
        <dbReference type="SAM" id="MobiDB-lite"/>
    </source>
</evidence>
<feature type="region of interest" description="Disordered" evidence="1">
    <location>
        <begin position="135"/>
        <end position="208"/>
    </location>
</feature>
<name>A0A917S0E7_9ACTN</name>
<reference evidence="2" key="1">
    <citation type="journal article" date="2014" name="Int. J. Syst. Evol. Microbiol.">
        <title>Complete genome sequence of Corynebacterium casei LMG S-19264T (=DSM 44701T), isolated from a smear-ripened cheese.</title>
        <authorList>
            <consortium name="US DOE Joint Genome Institute (JGI-PGF)"/>
            <person name="Walter F."/>
            <person name="Albersmeier A."/>
            <person name="Kalinowski J."/>
            <person name="Ruckert C."/>
        </authorList>
    </citation>
    <scope>NUCLEOTIDE SEQUENCE</scope>
    <source>
        <strain evidence="2">CGMCC 4.7306</strain>
    </source>
</reference>
<dbReference type="EMBL" id="BMMZ01000001">
    <property type="protein sequence ID" value="GGL46801.1"/>
    <property type="molecule type" value="Genomic_DNA"/>
</dbReference>
<organism evidence="2 3">
    <name type="scientific">Microlunatus endophyticus</name>
    <dbReference type="NCBI Taxonomy" id="1716077"/>
    <lineage>
        <taxon>Bacteria</taxon>
        <taxon>Bacillati</taxon>
        <taxon>Actinomycetota</taxon>
        <taxon>Actinomycetes</taxon>
        <taxon>Propionibacteriales</taxon>
        <taxon>Propionibacteriaceae</taxon>
        <taxon>Microlunatus</taxon>
    </lineage>
</organism>